<dbReference type="AlphaFoldDB" id="A0A6C0FKU2"/>
<organism evidence="2">
    <name type="scientific">viral metagenome</name>
    <dbReference type="NCBI Taxonomy" id="1070528"/>
    <lineage>
        <taxon>unclassified sequences</taxon>
        <taxon>metagenomes</taxon>
        <taxon>organismal metagenomes</taxon>
    </lineage>
</organism>
<accession>A0A6C0FKU2</accession>
<feature type="compositionally biased region" description="Basic residues" evidence="1">
    <location>
        <begin position="14"/>
        <end position="23"/>
    </location>
</feature>
<dbReference type="EMBL" id="MN738838">
    <property type="protein sequence ID" value="QHT39125.1"/>
    <property type="molecule type" value="Genomic_DNA"/>
</dbReference>
<protein>
    <submittedName>
        <fullName evidence="2">Uncharacterized protein</fullName>
    </submittedName>
</protein>
<sequence>MCFTHKIHKERKKKKRMKKKKDRYKIYPEPISDPMPRPTFTMDEEIRCGGCSLKFPLDEIKINCAGCDRFFHCKVAGTCYGENCKEETRAGRLHRLSWCTNCVPKIPENKEKINREDSCICNKCHP</sequence>
<name>A0A6C0FKU2_9ZZZZ</name>
<proteinExistence type="predicted"/>
<reference evidence="2" key="1">
    <citation type="journal article" date="2020" name="Nature">
        <title>Giant virus diversity and host interactions through global metagenomics.</title>
        <authorList>
            <person name="Schulz F."/>
            <person name="Roux S."/>
            <person name="Paez-Espino D."/>
            <person name="Jungbluth S."/>
            <person name="Walsh D.A."/>
            <person name="Denef V.J."/>
            <person name="McMahon K.D."/>
            <person name="Konstantinidis K.T."/>
            <person name="Eloe-Fadrosh E.A."/>
            <person name="Kyrpides N.C."/>
            <person name="Woyke T."/>
        </authorList>
    </citation>
    <scope>NUCLEOTIDE SEQUENCE</scope>
    <source>
        <strain evidence="2">GVMAG-S-ERX556126-94</strain>
    </source>
</reference>
<evidence type="ECO:0000256" key="1">
    <source>
        <dbReference type="SAM" id="MobiDB-lite"/>
    </source>
</evidence>
<feature type="region of interest" description="Disordered" evidence="1">
    <location>
        <begin position="14"/>
        <end position="38"/>
    </location>
</feature>
<evidence type="ECO:0000313" key="2">
    <source>
        <dbReference type="EMBL" id="QHT39125.1"/>
    </source>
</evidence>